<dbReference type="RefSeq" id="WP_390331848.1">
    <property type="nucleotide sequence ID" value="NZ_JBHRTP010000041.1"/>
</dbReference>
<evidence type="ECO:0000313" key="2">
    <source>
        <dbReference type="EMBL" id="MFC3109143.1"/>
    </source>
</evidence>
<sequence>MMTFSKIISTVVVAGLLGGGLAGCKKNEPIVEKGPAEQAGQKLDQAASKAGEEINKAASAAGKKIQEAGEKIQDAAKDAQKP</sequence>
<name>A0ABV7F265_9BURK</name>
<feature type="region of interest" description="Disordered" evidence="1">
    <location>
        <begin position="61"/>
        <end position="82"/>
    </location>
</feature>
<dbReference type="EMBL" id="JBHRTP010000041">
    <property type="protein sequence ID" value="MFC3109143.1"/>
    <property type="molecule type" value="Genomic_DNA"/>
</dbReference>
<keyword evidence="3" id="KW-1185">Reference proteome</keyword>
<evidence type="ECO:0008006" key="4">
    <source>
        <dbReference type="Google" id="ProtNLM"/>
    </source>
</evidence>
<gene>
    <name evidence="2" type="ORF">ACFOFO_14430</name>
</gene>
<reference evidence="3" key="1">
    <citation type="journal article" date="2019" name="Int. J. Syst. Evol. Microbiol.">
        <title>The Global Catalogue of Microorganisms (GCM) 10K type strain sequencing project: providing services to taxonomists for standard genome sequencing and annotation.</title>
        <authorList>
            <consortium name="The Broad Institute Genomics Platform"/>
            <consortium name="The Broad Institute Genome Sequencing Center for Infectious Disease"/>
            <person name="Wu L."/>
            <person name="Ma J."/>
        </authorList>
    </citation>
    <scope>NUCLEOTIDE SEQUENCE [LARGE SCALE GENOMIC DNA]</scope>
    <source>
        <strain evidence="3">KCTC 42986</strain>
    </source>
</reference>
<feature type="compositionally biased region" description="Basic and acidic residues" evidence="1">
    <location>
        <begin position="64"/>
        <end position="82"/>
    </location>
</feature>
<dbReference type="PROSITE" id="PS51257">
    <property type="entry name" value="PROKAR_LIPOPROTEIN"/>
    <property type="match status" value="1"/>
</dbReference>
<evidence type="ECO:0000313" key="3">
    <source>
        <dbReference type="Proteomes" id="UP001595530"/>
    </source>
</evidence>
<dbReference type="Proteomes" id="UP001595530">
    <property type="component" value="Unassembled WGS sequence"/>
</dbReference>
<organism evidence="2 3">
    <name type="scientific">Undibacterium arcticum</name>
    <dbReference type="NCBI Taxonomy" id="1762892"/>
    <lineage>
        <taxon>Bacteria</taxon>
        <taxon>Pseudomonadati</taxon>
        <taxon>Pseudomonadota</taxon>
        <taxon>Betaproteobacteria</taxon>
        <taxon>Burkholderiales</taxon>
        <taxon>Oxalobacteraceae</taxon>
        <taxon>Undibacterium</taxon>
    </lineage>
</organism>
<protein>
    <recommendedName>
        <fullName evidence="4">Lipoprotein</fullName>
    </recommendedName>
</protein>
<evidence type="ECO:0000256" key="1">
    <source>
        <dbReference type="SAM" id="MobiDB-lite"/>
    </source>
</evidence>
<accession>A0ABV7F265</accession>
<proteinExistence type="predicted"/>
<comment type="caution">
    <text evidence="2">The sequence shown here is derived from an EMBL/GenBank/DDBJ whole genome shotgun (WGS) entry which is preliminary data.</text>
</comment>